<dbReference type="InterPro" id="IPR036188">
    <property type="entry name" value="FAD/NAD-bd_sf"/>
</dbReference>
<accession>A0A418Q831</accession>
<dbReference type="RefSeq" id="WP_119664469.1">
    <property type="nucleotide sequence ID" value="NZ_QXJK01000003.1"/>
</dbReference>
<dbReference type="Proteomes" id="UP000285278">
    <property type="component" value="Unassembled WGS sequence"/>
</dbReference>
<evidence type="ECO:0008006" key="3">
    <source>
        <dbReference type="Google" id="ProtNLM"/>
    </source>
</evidence>
<proteinExistence type="predicted"/>
<keyword evidence="2" id="KW-1185">Reference proteome</keyword>
<organism evidence="1 2">
    <name type="scientific">Corynebacterium falsenii</name>
    <dbReference type="NCBI Taxonomy" id="108486"/>
    <lineage>
        <taxon>Bacteria</taxon>
        <taxon>Bacillati</taxon>
        <taxon>Actinomycetota</taxon>
        <taxon>Actinomycetes</taxon>
        <taxon>Mycobacteriales</taxon>
        <taxon>Corynebacteriaceae</taxon>
        <taxon>Corynebacterium</taxon>
    </lineage>
</organism>
<gene>
    <name evidence="1" type="ORF">D3M95_03850</name>
</gene>
<dbReference type="OrthoDB" id="537501at2"/>
<dbReference type="STRING" id="1451189.CFAL_05505"/>
<evidence type="ECO:0000313" key="1">
    <source>
        <dbReference type="EMBL" id="RIX35651.1"/>
    </source>
</evidence>
<dbReference type="SUPFAM" id="SSF51905">
    <property type="entry name" value="FAD/NAD(P)-binding domain"/>
    <property type="match status" value="1"/>
</dbReference>
<evidence type="ECO:0000313" key="2">
    <source>
        <dbReference type="Proteomes" id="UP000285278"/>
    </source>
</evidence>
<comment type="caution">
    <text evidence="1">The sequence shown here is derived from an EMBL/GenBank/DDBJ whole genome shotgun (WGS) entry which is preliminary data.</text>
</comment>
<protein>
    <recommendedName>
        <fullName evidence="3">Lycopene cyclase</fullName>
    </recommendedName>
</protein>
<dbReference type="PANTHER" id="PTHR39757">
    <property type="match status" value="1"/>
</dbReference>
<sequence length="402" mass="44383">MPEPRQPARASSTTPVRLAIAGLGPAGVGLALRAVERGWDVTCHDPAIADGDVLPPWPATYGAVDPDIPPWAAEFFDSPAPLTVIAETRRELGFRYRMLNKEALRNAFRRANIPVRRSPAPASSRTSVTVTCSGAPRTDAALWQIAAGVVVSLSDATSHPTPEPIFMDWRGRADHHPPSFLYVQRVDDGWLFEETILAAHCLADASEQQRLVDMLRARLAERLDSSEVRALGPWIQLRTEAVSIPMGTRRGTLPDFFGAAGGLIHPATGYSLGASLTGADDVLDMIERTHGTSGHGRREGLICANRLCARTNRWLAYVLRQVGGELIARADQETLRSFFECFFRLPAPVQLAYLTGHDGVAVAKAMWQLRAHTGFRHEFLRPLWTQPWPVARAVWKRMRARR</sequence>
<dbReference type="PANTHER" id="PTHR39757:SF5">
    <property type="entry name" value="OS02G0190600 PROTEIN"/>
    <property type="match status" value="1"/>
</dbReference>
<reference evidence="1 2" key="1">
    <citation type="submission" date="2018-09" db="EMBL/GenBank/DDBJ databases">
        <title>Optimization and identification of Corynebacterium falsenii FN1-14 from fish paste.</title>
        <authorList>
            <person name="Daroonpunt R."/>
            <person name="Tanasupawat S."/>
        </authorList>
    </citation>
    <scope>NUCLEOTIDE SEQUENCE [LARGE SCALE GENOMIC DNA]</scope>
    <source>
        <strain evidence="1 2">FN1-14</strain>
    </source>
</reference>
<dbReference type="Pfam" id="PF05834">
    <property type="entry name" value="Lycopene_cycl"/>
    <property type="match status" value="1"/>
</dbReference>
<dbReference type="AlphaFoldDB" id="A0A418Q831"/>
<name>A0A418Q831_9CORY</name>
<dbReference type="EMBL" id="QXJK01000003">
    <property type="protein sequence ID" value="RIX35651.1"/>
    <property type="molecule type" value="Genomic_DNA"/>
</dbReference>